<proteinExistence type="predicted"/>
<evidence type="ECO:0000313" key="2">
    <source>
        <dbReference type="Proteomes" id="UP001230649"/>
    </source>
</evidence>
<dbReference type="Proteomes" id="UP001230649">
    <property type="component" value="Unassembled WGS sequence"/>
</dbReference>
<reference evidence="1" key="1">
    <citation type="submission" date="2023-04" db="EMBL/GenBank/DDBJ databases">
        <title>Draft Genome sequencing of Naganishia species isolated from polar environments using Oxford Nanopore Technology.</title>
        <authorList>
            <person name="Leo P."/>
            <person name="Venkateswaran K."/>
        </authorList>
    </citation>
    <scope>NUCLEOTIDE SEQUENCE</scope>
    <source>
        <strain evidence="1">MNA-CCFEE 5262</strain>
    </source>
</reference>
<name>A0ACC2X147_9TREE</name>
<organism evidence="1 2">
    <name type="scientific">Naganishia adeliensis</name>
    <dbReference type="NCBI Taxonomy" id="92952"/>
    <lineage>
        <taxon>Eukaryota</taxon>
        <taxon>Fungi</taxon>
        <taxon>Dikarya</taxon>
        <taxon>Basidiomycota</taxon>
        <taxon>Agaricomycotina</taxon>
        <taxon>Tremellomycetes</taxon>
        <taxon>Filobasidiales</taxon>
        <taxon>Filobasidiaceae</taxon>
        <taxon>Naganishia</taxon>
    </lineage>
</organism>
<sequence>MSLRSTGPALRLVRGFASSSLRHASRKQKVVVNPDAMPLREAAHVLKALSVASPFSAYEIEILTKFDKSAPPLRGRMSLPRDPRKKEETVLVFAEGDAAADAKAAGAAFVGGEELIPKVLSGEISPTKVISTPAMLPTIAPKLARFLGPKGLMPVAKRGTVRDDVAEAIAEARGLLDWKGDKQGHVRAAVARTTFPVSDVEANVRHFVRAVKAGQAALAADNTTVKRGSPILRVNLATTHGPNIELNDL</sequence>
<protein>
    <submittedName>
        <fullName evidence="1">Uncharacterized protein</fullName>
    </submittedName>
</protein>
<keyword evidence="2" id="KW-1185">Reference proteome</keyword>
<comment type="caution">
    <text evidence="1">The sequence shown here is derived from an EMBL/GenBank/DDBJ whole genome shotgun (WGS) entry which is preliminary data.</text>
</comment>
<evidence type="ECO:0000313" key="1">
    <source>
        <dbReference type="EMBL" id="KAJ9117790.1"/>
    </source>
</evidence>
<gene>
    <name evidence="1" type="ORF">QFC20_000069</name>
</gene>
<accession>A0ACC2X147</accession>
<dbReference type="EMBL" id="JASBWS010000001">
    <property type="protein sequence ID" value="KAJ9117790.1"/>
    <property type="molecule type" value="Genomic_DNA"/>
</dbReference>